<keyword evidence="5 12" id="KW-0812">Transmembrane</keyword>
<dbReference type="SUPFAM" id="SSF81665">
    <property type="entry name" value="Calcium ATPase, transmembrane domain M"/>
    <property type="match status" value="1"/>
</dbReference>
<dbReference type="Gene3D" id="1.20.1110.10">
    <property type="entry name" value="Calcium-transporting ATPase, transmembrane domain"/>
    <property type="match status" value="1"/>
</dbReference>
<dbReference type="OrthoDB" id="1521937at2"/>
<dbReference type="Pfam" id="PF00690">
    <property type="entry name" value="Cation_ATPase_N"/>
    <property type="match status" value="1"/>
</dbReference>
<dbReference type="AlphaFoldDB" id="A0A285X7S2"/>
<dbReference type="GO" id="GO:0005524">
    <property type="term" value="F:ATP binding"/>
    <property type="evidence" value="ECO:0007669"/>
    <property type="project" value="UniProtKB-KW"/>
</dbReference>
<feature type="transmembrane region" description="Helical" evidence="12">
    <location>
        <begin position="847"/>
        <end position="866"/>
    </location>
</feature>
<evidence type="ECO:0000256" key="7">
    <source>
        <dbReference type="ARBA" id="ARBA00022840"/>
    </source>
</evidence>
<comment type="subcellular location">
    <subcellularLocation>
        <location evidence="1">Cell membrane</location>
        <topology evidence="1">Multi-pass membrane protein</topology>
    </subcellularLocation>
</comment>
<name>A0A285X7S2_9FLAO</name>
<dbReference type="GO" id="GO:0016887">
    <property type="term" value="F:ATP hydrolysis activity"/>
    <property type="evidence" value="ECO:0007669"/>
    <property type="project" value="InterPro"/>
</dbReference>
<dbReference type="InterPro" id="IPR023298">
    <property type="entry name" value="ATPase_P-typ_TM_dom_sf"/>
</dbReference>
<dbReference type="PANTHER" id="PTHR43294:SF21">
    <property type="entry name" value="CATION TRANSPORTING ATPASE"/>
    <property type="match status" value="1"/>
</dbReference>
<evidence type="ECO:0000256" key="8">
    <source>
        <dbReference type="ARBA" id="ARBA00022842"/>
    </source>
</evidence>
<feature type="transmembrane region" description="Helical" evidence="12">
    <location>
        <begin position="82"/>
        <end position="104"/>
    </location>
</feature>
<protein>
    <submittedName>
        <fullName evidence="14">Ca2+-transporting ATPase</fullName>
    </submittedName>
</protein>
<dbReference type="SFLD" id="SFLDS00003">
    <property type="entry name" value="Haloacid_Dehalogenase"/>
    <property type="match status" value="1"/>
</dbReference>
<feature type="transmembrane region" description="Helical" evidence="12">
    <location>
        <begin position="814"/>
        <end position="835"/>
    </location>
</feature>
<dbReference type="SFLD" id="SFLDG00002">
    <property type="entry name" value="C1.7:_P-type_atpase_like"/>
    <property type="match status" value="1"/>
</dbReference>
<dbReference type="SFLD" id="SFLDF00027">
    <property type="entry name" value="p-type_atpase"/>
    <property type="match status" value="1"/>
</dbReference>
<keyword evidence="7" id="KW-0067">ATP-binding</keyword>
<feature type="transmembrane region" description="Helical" evidence="12">
    <location>
        <begin position="675"/>
        <end position="695"/>
    </location>
</feature>
<dbReference type="SUPFAM" id="SSF56784">
    <property type="entry name" value="HAD-like"/>
    <property type="match status" value="1"/>
</dbReference>
<dbReference type="NCBIfam" id="TIGR01494">
    <property type="entry name" value="ATPase_P-type"/>
    <property type="match status" value="3"/>
</dbReference>
<evidence type="ECO:0000256" key="10">
    <source>
        <dbReference type="ARBA" id="ARBA00022989"/>
    </source>
</evidence>
<dbReference type="InterPro" id="IPR023299">
    <property type="entry name" value="ATPase_P-typ_cyto_dom_N"/>
</dbReference>
<dbReference type="FunFam" id="2.70.150.10:FF:000160">
    <property type="entry name" value="Sarcoplasmic/endoplasmic reticulum calcium ATPase 1"/>
    <property type="match status" value="1"/>
</dbReference>
<dbReference type="InterPro" id="IPR036412">
    <property type="entry name" value="HAD-like_sf"/>
</dbReference>
<dbReference type="InterPro" id="IPR004014">
    <property type="entry name" value="ATPase_P-typ_cation-transptr_N"/>
</dbReference>
<dbReference type="Gene3D" id="2.70.150.10">
    <property type="entry name" value="Calcium-transporting ATPase, cytoplasmic transduction domain A"/>
    <property type="match status" value="1"/>
</dbReference>
<dbReference type="InterPro" id="IPR006068">
    <property type="entry name" value="ATPase_P-typ_cation-transptr_C"/>
</dbReference>
<keyword evidence="8" id="KW-0460">Magnesium</keyword>
<dbReference type="Pfam" id="PF00689">
    <property type="entry name" value="Cation_ATPase_C"/>
    <property type="match status" value="1"/>
</dbReference>
<dbReference type="Proteomes" id="UP000219193">
    <property type="component" value="Unassembled WGS sequence"/>
</dbReference>
<dbReference type="InterPro" id="IPR044492">
    <property type="entry name" value="P_typ_ATPase_HD_dom"/>
</dbReference>
<evidence type="ECO:0000259" key="13">
    <source>
        <dbReference type="SMART" id="SM00831"/>
    </source>
</evidence>
<proteinExistence type="inferred from homology"/>
<keyword evidence="6" id="KW-0547">Nucleotide-binding</keyword>
<feature type="transmembrane region" description="Helical" evidence="12">
    <location>
        <begin position="275"/>
        <end position="296"/>
    </location>
</feature>
<dbReference type="SUPFAM" id="SSF81660">
    <property type="entry name" value="Metal cation-transporting ATPase, ATP-binding domain N"/>
    <property type="match status" value="1"/>
</dbReference>
<dbReference type="RefSeq" id="WP_097056612.1">
    <property type="nucleotide sequence ID" value="NZ_OCMF01000003.1"/>
</dbReference>
<dbReference type="InterPro" id="IPR001757">
    <property type="entry name" value="P_typ_ATPase"/>
</dbReference>
<reference evidence="15" key="1">
    <citation type="submission" date="2017-09" db="EMBL/GenBank/DDBJ databases">
        <authorList>
            <person name="Varghese N."/>
            <person name="Submissions S."/>
        </authorList>
    </citation>
    <scope>NUCLEOTIDE SEQUENCE [LARGE SCALE GENOMIC DNA]</scope>
    <source>
        <strain evidence="15">CGMCC 1.12641</strain>
    </source>
</reference>
<gene>
    <name evidence="14" type="ORF">SAMN06296241_2396</name>
</gene>
<accession>A0A285X7S2</accession>
<dbReference type="Pfam" id="PF13246">
    <property type="entry name" value="Cation_ATPase"/>
    <property type="match status" value="1"/>
</dbReference>
<dbReference type="GO" id="GO:0005886">
    <property type="term" value="C:plasma membrane"/>
    <property type="evidence" value="ECO:0007669"/>
    <property type="project" value="UniProtKB-SubCell"/>
</dbReference>
<dbReference type="InterPro" id="IPR023214">
    <property type="entry name" value="HAD_sf"/>
</dbReference>
<feature type="domain" description="Cation-transporting P-type ATPase N-terminal" evidence="13">
    <location>
        <begin position="4"/>
        <end position="78"/>
    </location>
</feature>
<dbReference type="InterPro" id="IPR008250">
    <property type="entry name" value="ATPase_P-typ_transduc_dom_A_sf"/>
</dbReference>
<comment type="similarity">
    <text evidence="2">Belongs to the cation transport ATPase (P-type) (TC 3.A.3) family. Type IIA subfamily.</text>
</comment>
<dbReference type="InterPro" id="IPR050510">
    <property type="entry name" value="Cation_transp_ATPase_P-type"/>
</dbReference>
<evidence type="ECO:0000256" key="1">
    <source>
        <dbReference type="ARBA" id="ARBA00004651"/>
    </source>
</evidence>
<feature type="transmembrane region" description="Helical" evidence="12">
    <location>
        <begin position="747"/>
        <end position="772"/>
    </location>
</feature>
<dbReference type="Gene3D" id="3.40.50.1000">
    <property type="entry name" value="HAD superfamily/HAD-like"/>
    <property type="match status" value="1"/>
</dbReference>
<dbReference type="InterPro" id="IPR059000">
    <property type="entry name" value="ATPase_P-type_domA"/>
</dbReference>
<keyword evidence="10 12" id="KW-1133">Transmembrane helix</keyword>
<dbReference type="PANTHER" id="PTHR43294">
    <property type="entry name" value="SODIUM/POTASSIUM-TRANSPORTING ATPASE SUBUNIT ALPHA"/>
    <property type="match status" value="1"/>
</dbReference>
<dbReference type="EMBL" id="OCMF01000003">
    <property type="protein sequence ID" value="SOC80834.1"/>
    <property type="molecule type" value="Genomic_DNA"/>
</dbReference>
<dbReference type="PROSITE" id="PS00154">
    <property type="entry name" value="ATPASE_E1_E2"/>
    <property type="match status" value="1"/>
</dbReference>
<evidence type="ECO:0000313" key="14">
    <source>
        <dbReference type="EMBL" id="SOC80834.1"/>
    </source>
</evidence>
<evidence type="ECO:0000256" key="3">
    <source>
        <dbReference type="ARBA" id="ARBA00022475"/>
    </source>
</evidence>
<dbReference type="SMART" id="SM00831">
    <property type="entry name" value="Cation_ATPase_N"/>
    <property type="match status" value="1"/>
</dbReference>
<keyword evidence="9" id="KW-1278">Translocase</keyword>
<dbReference type="SUPFAM" id="SSF81653">
    <property type="entry name" value="Calcium ATPase, transduction domain A"/>
    <property type="match status" value="1"/>
</dbReference>
<keyword evidence="3" id="KW-1003">Cell membrane</keyword>
<keyword evidence="15" id="KW-1185">Reference proteome</keyword>
<organism evidence="14 15">
    <name type="scientific">Salinimicrobium sediminis</name>
    <dbReference type="NCBI Taxonomy" id="1343891"/>
    <lineage>
        <taxon>Bacteria</taxon>
        <taxon>Pseudomonadati</taxon>
        <taxon>Bacteroidota</taxon>
        <taxon>Flavobacteriia</taxon>
        <taxon>Flavobacteriales</taxon>
        <taxon>Flavobacteriaceae</taxon>
        <taxon>Salinimicrobium</taxon>
    </lineage>
</organism>
<evidence type="ECO:0000256" key="5">
    <source>
        <dbReference type="ARBA" id="ARBA00022692"/>
    </source>
</evidence>
<keyword evidence="4" id="KW-0597">Phosphoprotein</keyword>
<evidence type="ECO:0000256" key="6">
    <source>
        <dbReference type="ARBA" id="ARBA00022741"/>
    </source>
</evidence>
<feature type="transmembrane region" description="Helical" evidence="12">
    <location>
        <begin position="50"/>
        <end position="76"/>
    </location>
</feature>
<evidence type="ECO:0000256" key="11">
    <source>
        <dbReference type="ARBA" id="ARBA00023136"/>
    </source>
</evidence>
<evidence type="ECO:0000256" key="2">
    <source>
        <dbReference type="ARBA" id="ARBA00005675"/>
    </source>
</evidence>
<evidence type="ECO:0000256" key="9">
    <source>
        <dbReference type="ARBA" id="ARBA00022967"/>
    </source>
</evidence>
<dbReference type="InterPro" id="IPR018303">
    <property type="entry name" value="ATPase_P-typ_P_site"/>
</dbReference>
<keyword evidence="11 12" id="KW-0472">Membrane</keyword>
<evidence type="ECO:0000313" key="15">
    <source>
        <dbReference type="Proteomes" id="UP000219193"/>
    </source>
</evidence>
<dbReference type="PRINTS" id="PR00119">
    <property type="entry name" value="CATATPASE"/>
</dbReference>
<feature type="transmembrane region" description="Helical" evidence="12">
    <location>
        <begin position="707"/>
        <end position="726"/>
    </location>
</feature>
<evidence type="ECO:0000256" key="4">
    <source>
        <dbReference type="ARBA" id="ARBA00022553"/>
    </source>
</evidence>
<dbReference type="PRINTS" id="PR00120">
    <property type="entry name" value="HATPASE"/>
</dbReference>
<feature type="transmembrane region" description="Helical" evidence="12">
    <location>
        <begin position="784"/>
        <end position="802"/>
    </location>
</feature>
<evidence type="ECO:0000256" key="12">
    <source>
        <dbReference type="SAM" id="Phobius"/>
    </source>
</evidence>
<dbReference type="Pfam" id="PF00122">
    <property type="entry name" value="E1-E2_ATPase"/>
    <property type="match status" value="1"/>
</dbReference>
<feature type="transmembrane region" description="Helical" evidence="12">
    <location>
        <begin position="246"/>
        <end position="263"/>
    </location>
</feature>
<dbReference type="Gene3D" id="3.40.1110.10">
    <property type="entry name" value="Calcium-transporting ATPase, cytoplasmic domain N"/>
    <property type="match status" value="1"/>
</dbReference>
<sequence>MIKAPHSLNVNEVCQKLDSNPEQGLNDEEVKRRSQIYGRNILTTKRPRNLFLIFADQFLNPIVYLLAVAMLLSFAFNEWLEGFAVLSVILITSFIGFLMEWQAISSVKALRKMTETVATVIRNGKPDTIKASNLVPGDIICLNAGDIVPADCRIIECRSLAVKEAILTGESNQVEKNVDVFPEETSFVDQMNMVFNGTIVSRGKAKVIVVKTGDDTCIGQISSLTQKAEKERAPLEIKLGKLSHKLIWLTLSISFVIALTGYLQGKDLMLMVKTAIALAVASIPEGLPIVATIALARGMIRLSRRNVIIKKLEAVQTLGETGIICTDKTGTLTENKMMVEKVVTANGFRSRDDFLIDSNILQDQVLNKILQVSVLCNDCGLSDAAKRSDAVETALLEFAERTGFDTAGIRTDKKRVGEIPFDAENKRMATLHRSSHTYEVMAKGAVENILESCDRILTSEGVVSFDNKERWYSVSSKTASEGLRVLAFAYKEAENKPNAEDYFKNLIFIGFLGFLDPPREDVKQTIDIYKKAGIKVVMITGDHPGTSKKIAEEIGLIEKGKDSGSVMVGSEIVDVNNPTIREKILNTTVFARMVPKQKLDLVQFYQKHKLVVGMLGDGVNDAPALKKADIGIVMGIRGSEAAKEVADVILLDDKFTSIELAVRQGRNIFGNIRKFVIFLLSCNLAEILVVGILSLSSLPINLLPLQILFLNLVTDIFPALALGMGKGDKSVMNKPPRNPEEPIMTKLLWRSTIMYSLSIAIGVVAIVVYSYSFKTYSWAEINNMAFYTLILAQLLNVFNLPNRKISFFINEVTANGWIWGAIIFSVSIVVGAFSIPLFREILDLVPLNFHQLTLIMLFSLATLLLSQGTKRFNLTL</sequence>